<dbReference type="Pfam" id="PF00685">
    <property type="entry name" value="Sulfotransfer_1"/>
    <property type="match status" value="1"/>
</dbReference>
<dbReference type="Gene3D" id="3.40.50.300">
    <property type="entry name" value="P-loop containing nucleotide triphosphate hydrolases"/>
    <property type="match status" value="1"/>
</dbReference>
<gene>
    <name evidence="4" type="ORF">SCARUB_04283</name>
</gene>
<keyword evidence="1 4" id="KW-0808">Transferase</keyword>
<dbReference type="PANTHER" id="PTHR10605:SF56">
    <property type="entry name" value="BIFUNCTIONAL HEPARAN SULFATE N-DEACETYLASE_N-SULFOTRANSFERASE"/>
    <property type="match status" value="1"/>
</dbReference>
<dbReference type="EMBL" id="MAYW01000200">
    <property type="protein sequence ID" value="ODS30602.1"/>
    <property type="molecule type" value="Genomic_DNA"/>
</dbReference>
<dbReference type="InterPro" id="IPR000863">
    <property type="entry name" value="Sulfotransferase_dom"/>
</dbReference>
<accession>A0A1E3X4X1</accession>
<organism evidence="4 5">
    <name type="scientific">Candidatus Scalindua rubra</name>
    <dbReference type="NCBI Taxonomy" id="1872076"/>
    <lineage>
        <taxon>Bacteria</taxon>
        <taxon>Pseudomonadati</taxon>
        <taxon>Planctomycetota</taxon>
        <taxon>Candidatus Brocadiia</taxon>
        <taxon>Candidatus Brocadiales</taxon>
        <taxon>Candidatus Scalinduaceae</taxon>
        <taxon>Candidatus Scalindua</taxon>
    </lineage>
</organism>
<feature type="domain" description="Sulfotransferase" evidence="3">
    <location>
        <begin position="11"/>
        <end position="211"/>
    </location>
</feature>
<comment type="caution">
    <text evidence="4">The sequence shown here is derived from an EMBL/GenBank/DDBJ whole genome shotgun (WGS) entry which is preliminary data.</text>
</comment>
<keyword evidence="2" id="KW-0325">Glycoprotein</keyword>
<dbReference type="GO" id="GO:0008146">
    <property type="term" value="F:sulfotransferase activity"/>
    <property type="evidence" value="ECO:0007669"/>
    <property type="project" value="InterPro"/>
</dbReference>
<sequence length="298" mass="34903">MKNNSSNYIPNFFIVGAPKAGTTSLYNYLSNHPQIYMSPLKETNYFSGDFIKRQNLYYKVEIIPNEHEYLSLFKGVSTEKIIGEASPSYLFYPNIAERIKNFNASAKILIILRNPVQRAYSHYLMDKRLGYVKKSFEGISCKNTDNELENLYFQQYVELGKYASQVKRYIEVFNKKQVLVLLFENIVNNRQKTMNVICEFLNIDSSLLSEEVKVHNAFIKSKNKIIELIYQNGIARLIIKRLLPNRGLDLVQQTFFSNNVKPELQPKVRTILEQYYKEDIIHLEQLIKKDLSAWYSKS</sequence>
<evidence type="ECO:0000259" key="3">
    <source>
        <dbReference type="Pfam" id="PF00685"/>
    </source>
</evidence>
<evidence type="ECO:0000313" key="5">
    <source>
        <dbReference type="Proteomes" id="UP000094056"/>
    </source>
</evidence>
<dbReference type="InterPro" id="IPR037359">
    <property type="entry name" value="NST/OST"/>
</dbReference>
<dbReference type="PANTHER" id="PTHR10605">
    <property type="entry name" value="HEPARAN SULFATE SULFOTRANSFERASE"/>
    <property type="match status" value="1"/>
</dbReference>
<protein>
    <submittedName>
        <fullName evidence="4">Sulfotransferase</fullName>
    </submittedName>
</protein>
<dbReference type="Proteomes" id="UP000094056">
    <property type="component" value="Unassembled WGS sequence"/>
</dbReference>
<proteinExistence type="predicted"/>
<evidence type="ECO:0000313" key="4">
    <source>
        <dbReference type="EMBL" id="ODS30602.1"/>
    </source>
</evidence>
<dbReference type="InterPro" id="IPR027417">
    <property type="entry name" value="P-loop_NTPase"/>
</dbReference>
<reference evidence="4 5" key="1">
    <citation type="submission" date="2016-07" db="EMBL/GenBank/DDBJ databases">
        <title>Draft genome of Scalindua rubra, obtained from a brine-seawater interface in the Red Sea, sheds light on salt adaptation in anammox bacteria.</title>
        <authorList>
            <person name="Speth D.R."/>
            <person name="Lagkouvardos I."/>
            <person name="Wang Y."/>
            <person name="Qian P.-Y."/>
            <person name="Dutilh B.E."/>
            <person name="Jetten M.S."/>
        </authorList>
    </citation>
    <scope>NUCLEOTIDE SEQUENCE [LARGE SCALE GENOMIC DNA]</scope>
    <source>
        <strain evidence="4">BSI-1</strain>
    </source>
</reference>
<evidence type="ECO:0000256" key="2">
    <source>
        <dbReference type="ARBA" id="ARBA00023180"/>
    </source>
</evidence>
<dbReference type="SUPFAM" id="SSF52540">
    <property type="entry name" value="P-loop containing nucleoside triphosphate hydrolases"/>
    <property type="match status" value="1"/>
</dbReference>
<evidence type="ECO:0000256" key="1">
    <source>
        <dbReference type="ARBA" id="ARBA00022679"/>
    </source>
</evidence>
<dbReference type="AlphaFoldDB" id="A0A1E3X4X1"/>
<name>A0A1E3X4X1_9BACT</name>